<evidence type="ECO:0000313" key="3">
    <source>
        <dbReference type="EMBL" id="KUK97421.1"/>
    </source>
</evidence>
<proteinExistence type="predicted"/>
<dbReference type="PANTHER" id="PTHR46901">
    <property type="entry name" value="GH04942P"/>
    <property type="match status" value="1"/>
</dbReference>
<dbReference type="Proteomes" id="UP000057043">
    <property type="component" value="Unassembled WGS sequence"/>
</dbReference>
<sequence length="307" mass="34574">MALRGKTSGWLSIGFDPLEWMKDADMILGTVEDGEAIVLDEYSSGNYGPHEDDTFFGGSYDILESGGLEVDGHTVVEFKRRLNTGDKFDEALTPGQSVSIIWAMADSKSRYTKHNVAYGEAILVLASGDETAIDQISGTSAATLSPREEEGVLFIWEEEKVARDLYKELYRETEQSIFMDLARSEQSHMDQAKTLIDKYDLKLPVKDEPGVFSNSTLINLYKELLARGMQSQEDALKVAATFEEISIVDLERELKVADNDDMRVVFQGLLAGSRKHLRSYVMDLQDMNIEYTPQYMSPREFDEVVKD</sequence>
<dbReference type="PROSITE" id="PS50836">
    <property type="entry name" value="DOMON"/>
    <property type="match status" value="1"/>
</dbReference>
<protein>
    <submittedName>
        <fullName evidence="3">DOMON domain protein</fullName>
    </submittedName>
</protein>
<dbReference type="SUPFAM" id="SSF47240">
    <property type="entry name" value="Ferritin-like"/>
    <property type="match status" value="1"/>
</dbReference>
<comment type="caution">
    <text evidence="3">The sequence shown here is derived from an EMBL/GenBank/DDBJ whole genome shotgun (WGS) entry which is preliminary data.</text>
</comment>
<evidence type="ECO:0000259" key="1">
    <source>
        <dbReference type="PROSITE" id="PS50836"/>
    </source>
</evidence>
<dbReference type="CDD" id="cd09631">
    <property type="entry name" value="DOMON_DOH"/>
    <property type="match status" value="1"/>
</dbReference>
<dbReference type="InterPro" id="IPR009078">
    <property type="entry name" value="Ferritin-like_SF"/>
</dbReference>
<dbReference type="EMBL" id="LGHB01000002">
    <property type="protein sequence ID" value="KUK97421.1"/>
    <property type="molecule type" value="Genomic_DNA"/>
</dbReference>
<dbReference type="InterPro" id="IPR005018">
    <property type="entry name" value="DOMON_domain"/>
</dbReference>
<dbReference type="PANTHER" id="PTHR46901:SF3">
    <property type="entry name" value="EGF-LIKE DOMAIN-CONTAINING PROTEIN"/>
    <property type="match status" value="1"/>
</dbReference>
<dbReference type="SMART" id="SM00664">
    <property type="entry name" value="DoH"/>
    <property type="match status" value="1"/>
</dbReference>
<feature type="domain" description="DOMON" evidence="1">
    <location>
        <begin position="1"/>
        <end position="105"/>
    </location>
</feature>
<dbReference type="InterPro" id="IPR045266">
    <property type="entry name" value="DOH_DOMON"/>
</dbReference>
<reference evidence="3" key="1">
    <citation type="journal article" date="2015" name="MBio">
        <title>Genome-resolved metagenomic analysis reveals roles for candidate phyla and other microbial community members in biogeochemical transformations in oil reservoirs.</title>
        <authorList>
            <person name="Hu P."/>
            <person name="Tom L."/>
            <person name="Singh A."/>
            <person name="Thomas B.C."/>
            <person name="Baker B.J."/>
            <person name="Piceno Y.M."/>
            <person name="Andersen G.L."/>
            <person name="Banfield J.F."/>
        </authorList>
    </citation>
    <scope>NUCLEOTIDE SEQUENCE [LARGE SCALE GENOMIC DNA]</scope>
    <source>
        <strain evidence="3">56_747</strain>
    </source>
</reference>
<evidence type="ECO:0000313" key="4">
    <source>
        <dbReference type="Proteomes" id="UP000053961"/>
    </source>
</evidence>
<accession>A0A117MD30</accession>
<dbReference type="Gene3D" id="1.20.1260.10">
    <property type="match status" value="1"/>
</dbReference>
<name>A0A117MD30_9EURY</name>
<evidence type="ECO:0000313" key="5">
    <source>
        <dbReference type="Proteomes" id="UP000057043"/>
    </source>
</evidence>
<reference evidence="4 5" key="2">
    <citation type="journal article" date="2015" name="MBio">
        <title>Genome-Resolved Metagenomic Analysis Reveals Roles for Candidate Phyla and Other Microbial Community Members in Biogeochemical Transformations in Oil Reservoirs.</title>
        <authorList>
            <person name="Hu P."/>
            <person name="Tom L."/>
            <person name="Singh A."/>
            <person name="Thomas B.C."/>
            <person name="Baker B.J."/>
            <person name="Piceno Y.M."/>
            <person name="Andersen G.L."/>
            <person name="Banfield J.F."/>
        </authorList>
    </citation>
    <scope>NUCLEOTIDE SEQUENCE [LARGE SCALE GENOMIC DNA]</scope>
    <source>
        <strain evidence="2">57_489</strain>
    </source>
</reference>
<dbReference type="PATRIC" id="fig|301375.6.peg.1808"/>
<dbReference type="EMBL" id="LGFT01000008">
    <property type="protein sequence ID" value="KUK45102.1"/>
    <property type="molecule type" value="Genomic_DNA"/>
</dbReference>
<evidence type="ECO:0000313" key="2">
    <source>
        <dbReference type="EMBL" id="KUK45102.1"/>
    </source>
</evidence>
<dbReference type="AlphaFoldDB" id="A0A117MD30"/>
<organism evidence="3 4">
    <name type="scientific">Methanothrix harundinacea</name>
    <dbReference type="NCBI Taxonomy" id="301375"/>
    <lineage>
        <taxon>Archaea</taxon>
        <taxon>Methanobacteriati</taxon>
        <taxon>Methanobacteriota</taxon>
        <taxon>Stenosarchaea group</taxon>
        <taxon>Methanomicrobia</taxon>
        <taxon>Methanotrichales</taxon>
        <taxon>Methanotrichaceae</taxon>
        <taxon>Methanothrix</taxon>
    </lineage>
</organism>
<dbReference type="CDD" id="cd01048">
    <property type="entry name" value="Ferritin_like_AB2"/>
    <property type="match status" value="1"/>
</dbReference>
<dbReference type="Pfam" id="PF03351">
    <property type="entry name" value="DOMON"/>
    <property type="match status" value="1"/>
</dbReference>
<gene>
    <name evidence="2" type="ORF">XD72_0506</name>
    <name evidence="3" type="ORF">XE07_0251</name>
</gene>
<dbReference type="InterPro" id="IPR012347">
    <property type="entry name" value="Ferritin-like"/>
</dbReference>
<dbReference type="Pfam" id="PF09968">
    <property type="entry name" value="DUF2202"/>
    <property type="match status" value="1"/>
</dbReference>
<dbReference type="Proteomes" id="UP000053961">
    <property type="component" value="Unassembled WGS sequence"/>
</dbReference>
<dbReference type="InterPro" id="IPR019243">
    <property type="entry name" value="DUF2202"/>
</dbReference>